<proteinExistence type="predicted"/>
<gene>
    <name evidence="1" type="ORF">DNH61_11705</name>
</gene>
<dbReference type="EMBL" id="QKRB01000044">
    <property type="protein sequence ID" value="PZD95218.1"/>
    <property type="molecule type" value="Genomic_DNA"/>
</dbReference>
<sequence>MNEFLKFYNEVKKPDWTLEIYHSRYADWSISIGYLPESPNHGDTILSLQNCDLSYALAKAEVLLKDFLKEHEGGY</sequence>
<dbReference type="OrthoDB" id="2088009at2"/>
<evidence type="ECO:0000313" key="1">
    <source>
        <dbReference type="EMBL" id="PZD95218.1"/>
    </source>
</evidence>
<name>A0A2W1L544_9BACL</name>
<dbReference type="AlphaFoldDB" id="A0A2W1L544"/>
<organism evidence="1 2">
    <name type="scientific">Paenibacillus sambharensis</name>
    <dbReference type="NCBI Taxonomy" id="1803190"/>
    <lineage>
        <taxon>Bacteria</taxon>
        <taxon>Bacillati</taxon>
        <taxon>Bacillota</taxon>
        <taxon>Bacilli</taxon>
        <taxon>Bacillales</taxon>
        <taxon>Paenibacillaceae</taxon>
        <taxon>Paenibacillus</taxon>
    </lineage>
</organism>
<dbReference type="Proteomes" id="UP000249522">
    <property type="component" value="Unassembled WGS sequence"/>
</dbReference>
<keyword evidence="2" id="KW-1185">Reference proteome</keyword>
<accession>A0A2W1L544</accession>
<dbReference type="RefSeq" id="WP_111146847.1">
    <property type="nucleotide sequence ID" value="NZ_QKRB01000044.1"/>
</dbReference>
<evidence type="ECO:0000313" key="2">
    <source>
        <dbReference type="Proteomes" id="UP000249522"/>
    </source>
</evidence>
<protein>
    <submittedName>
        <fullName evidence="1">Uncharacterized protein</fullName>
    </submittedName>
</protein>
<comment type="caution">
    <text evidence="1">The sequence shown here is derived from an EMBL/GenBank/DDBJ whole genome shotgun (WGS) entry which is preliminary data.</text>
</comment>
<reference evidence="1 2" key="1">
    <citation type="submission" date="2018-06" db="EMBL/GenBank/DDBJ databases">
        <title>Paenibacillus imtechensis sp. nov.</title>
        <authorList>
            <person name="Pinnaka A.K."/>
            <person name="Singh H."/>
            <person name="Kaur M."/>
        </authorList>
    </citation>
    <scope>NUCLEOTIDE SEQUENCE [LARGE SCALE GENOMIC DNA]</scope>
    <source>
        <strain evidence="1 2">SMB1</strain>
    </source>
</reference>